<name>A0A158ASN6_9BURK</name>
<reference evidence="3" key="1">
    <citation type="submission" date="2016-01" db="EMBL/GenBank/DDBJ databases">
        <authorList>
            <person name="Peeters C."/>
        </authorList>
    </citation>
    <scope>NUCLEOTIDE SEQUENCE</scope>
    <source>
        <strain evidence="3">LMG 29322</strain>
    </source>
</reference>
<comment type="caution">
    <text evidence="3">The sequence shown here is derived from an EMBL/GenBank/DDBJ whole genome shotgun (WGS) entry which is preliminary data.</text>
</comment>
<dbReference type="EMBL" id="FCOA02000007">
    <property type="protein sequence ID" value="SAK60753.1"/>
    <property type="molecule type" value="Genomic_DNA"/>
</dbReference>
<dbReference type="Pfam" id="PF24720">
    <property type="entry name" value="DUF7673"/>
    <property type="match status" value="1"/>
</dbReference>
<dbReference type="AlphaFoldDB" id="A0A158ASN6"/>
<evidence type="ECO:0000313" key="4">
    <source>
        <dbReference type="Proteomes" id="UP000054851"/>
    </source>
</evidence>
<keyword evidence="4" id="KW-1185">Reference proteome</keyword>
<accession>A0A158ASN6</accession>
<sequence length="273" mass="29509">MASPSYASAVLGAGVLPAHFFTHGIMRTGRASSAGYATANAISNSPTPSTQSVAFTVPTHLAAALKETVDDFLAHAAGGMTPAQRAAEIRAQDRDASLDSLAYLVEVAEGSSGQARVAAQFLAGLYNGFDFPFSLTDFRRLDDDLMEHCIQVLRLDSRHATEVHRYFPNGEARWQAMIKRWGLADEPAHTPLPDDDVVHSCQYHSKLDAPGYRDVTLIVKVAVGIDDIRSMSLALSAADSERLAADLVAVHRLAWTRGKPVDADENEPRPAWL</sequence>
<dbReference type="STRING" id="1777140.AWB79_02735"/>
<organism evidence="3 4">
    <name type="scientific">Caballeronia hypogeia</name>
    <dbReference type="NCBI Taxonomy" id="1777140"/>
    <lineage>
        <taxon>Bacteria</taxon>
        <taxon>Pseudomonadati</taxon>
        <taxon>Pseudomonadota</taxon>
        <taxon>Betaproteobacteria</taxon>
        <taxon>Burkholderiales</taxon>
        <taxon>Burkholderiaceae</taxon>
        <taxon>Caballeronia</taxon>
    </lineage>
</organism>
<gene>
    <name evidence="3" type="ORF">AWB79_02735</name>
</gene>
<dbReference type="InterPro" id="IPR056469">
    <property type="entry name" value="HAB_dom"/>
</dbReference>
<proteinExistence type="predicted"/>
<evidence type="ECO:0000313" key="3">
    <source>
        <dbReference type="EMBL" id="SAK60753.1"/>
    </source>
</evidence>
<evidence type="ECO:0000259" key="2">
    <source>
        <dbReference type="Pfam" id="PF24721"/>
    </source>
</evidence>
<evidence type="ECO:0000259" key="1">
    <source>
        <dbReference type="Pfam" id="PF24720"/>
    </source>
</evidence>
<feature type="domain" description="DUF7673" evidence="1">
    <location>
        <begin position="99"/>
        <end position="182"/>
    </location>
</feature>
<protein>
    <submittedName>
        <fullName evidence="3">Uncharacterized protein</fullName>
    </submittedName>
</protein>
<dbReference type="InterPro" id="IPR056090">
    <property type="entry name" value="DUF7673"/>
</dbReference>
<dbReference type="Pfam" id="PF24721">
    <property type="entry name" value="HAB"/>
    <property type="match status" value="1"/>
</dbReference>
<feature type="domain" description="Half a barrel" evidence="2">
    <location>
        <begin position="203"/>
        <end position="273"/>
    </location>
</feature>
<dbReference type="Proteomes" id="UP000054851">
    <property type="component" value="Unassembled WGS sequence"/>
</dbReference>